<dbReference type="SMART" id="SM00862">
    <property type="entry name" value="Trans_reg_C"/>
    <property type="match status" value="1"/>
</dbReference>
<name>A0A2Z4U8Z5_9FIRM</name>
<dbReference type="SUPFAM" id="SSF52172">
    <property type="entry name" value="CheY-like"/>
    <property type="match status" value="1"/>
</dbReference>
<dbReference type="InterPro" id="IPR036388">
    <property type="entry name" value="WH-like_DNA-bd_sf"/>
</dbReference>
<comment type="function">
    <text evidence="5">May play the central regulatory role in sporulation. It may be an element of the effector pathway responsible for the activation of sporulation genes in response to nutritional stress. Spo0A may act in concert with spo0H (a sigma factor) to control the expression of some genes that are critical to the sporulation process.</text>
</comment>
<dbReference type="RefSeq" id="WP_111918707.1">
    <property type="nucleotide sequence ID" value="NZ_CAUWHR010000031.1"/>
</dbReference>
<dbReference type="KEGG" id="blau:DQQ01_04370"/>
<protein>
    <recommendedName>
        <fullName evidence="1">Stage 0 sporulation protein A homolog</fullName>
    </recommendedName>
</protein>
<feature type="modified residue" description="4-aspartylphosphate" evidence="6">
    <location>
        <position position="51"/>
    </location>
</feature>
<evidence type="ECO:0000256" key="4">
    <source>
        <dbReference type="ARBA" id="ARBA00023163"/>
    </source>
</evidence>
<dbReference type="GO" id="GO:0000976">
    <property type="term" value="F:transcription cis-regulatory region binding"/>
    <property type="evidence" value="ECO:0007669"/>
    <property type="project" value="TreeGrafter"/>
</dbReference>
<evidence type="ECO:0000256" key="6">
    <source>
        <dbReference type="PROSITE-ProRule" id="PRU00169"/>
    </source>
</evidence>
<dbReference type="CDD" id="cd00383">
    <property type="entry name" value="trans_reg_C"/>
    <property type="match status" value="1"/>
</dbReference>
<dbReference type="InterPro" id="IPR001789">
    <property type="entry name" value="Sig_transdc_resp-reg_receiver"/>
</dbReference>
<dbReference type="PANTHER" id="PTHR48111">
    <property type="entry name" value="REGULATOR OF RPOS"/>
    <property type="match status" value="1"/>
</dbReference>
<dbReference type="Pfam" id="PF00072">
    <property type="entry name" value="Response_reg"/>
    <property type="match status" value="1"/>
</dbReference>
<sequence>MKILIVEDDITLAKELVRLCEKWGFDALYLECFQEVDKQFEQSGCDLVLMDINLPSYDGFYWCGKIRRFSRAPILFLSSRDQNADKVMAMVSGGDDYVEKPFDTELLLVKIRSLLRRAYEYTQADREYIRENLVYDRNQGVLLYEGKMIEMTKSENRILSLLAENKGNVVEREELMRYLWSTDEYVTDASLTVLVSRLRAKIADHTGGISCIRTRKGKGYYLE</sequence>
<proteinExistence type="predicted"/>
<dbReference type="Proteomes" id="UP000250003">
    <property type="component" value="Chromosome"/>
</dbReference>
<dbReference type="Gene3D" id="1.10.10.10">
    <property type="entry name" value="Winged helix-like DNA-binding domain superfamily/Winged helix DNA-binding domain"/>
    <property type="match status" value="1"/>
</dbReference>
<dbReference type="PROSITE" id="PS50110">
    <property type="entry name" value="RESPONSE_REGULATORY"/>
    <property type="match status" value="1"/>
</dbReference>
<feature type="domain" description="OmpR/PhoB-type" evidence="9">
    <location>
        <begin position="125"/>
        <end position="223"/>
    </location>
</feature>
<dbReference type="AlphaFoldDB" id="A0A2Z4U8Z5"/>
<dbReference type="EMBL" id="CP030280">
    <property type="protein sequence ID" value="AWY97506.1"/>
    <property type="molecule type" value="Genomic_DNA"/>
</dbReference>
<dbReference type="InterPro" id="IPR001867">
    <property type="entry name" value="OmpR/PhoB-type_DNA-bd"/>
</dbReference>
<dbReference type="Gene3D" id="6.10.250.690">
    <property type="match status" value="1"/>
</dbReference>
<dbReference type="PANTHER" id="PTHR48111:SF43">
    <property type="entry name" value="STAGE 0 SPORULATION PROTEIN A HOMOLOG"/>
    <property type="match status" value="1"/>
</dbReference>
<keyword evidence="4" id="KW-0804">Transcription</keyword>
<dbReference type="Gene3D" id="3.40.50.2300">
    <property type="match status" value="1"/>
</dbReference>
<evidence type="ECO:0000313" key="11">
    <source>
        <dbReference type="Proteomes" id="UP000250003"/>
    </source>
</evidence>
<evidence type="ECO:0000256" key="1">
    <source>
        <dbReference type="ARBA" id="ARBA00018672"/>
    </source>
</evidence>
<reference evidence="11" key="1">
    <citation type="submission" date="2018-06" db="EMBL/GenBank/DDBJ databases">
        <title>Description of Blautia argi sp. nov., a new anaerobic isolated from dog feces.</title>
        <authorList>
            <person name="Chang Y.-H."/>
            <person name="Paek J."/>
            <person name="Shin Y."/>
        </authorList>
    </citation>
    <scope>NUCLEOTIDE SEQUENCE [LARGE SCALE GENOMIC DNA]</scope>
    <source>
        <strain evidence="11">KCTC 15426</strain>
    </source>
</reference>
<keyword evidence="2" id="KW-0805">Transcription regulation</keyword>
<dbReference type="SMART" id="SM00448">
    <property type="entry name" value="REC"/>
    <property type="match status" value="1"/>
</dbReference>
<organism evidence="10 11">
    <name type="scientific">Blautia argi</name>
    <dbReference type="NCBI Taxonomy" id="1912897"/>
    <lineage>
        <taxon>Bacteria</taxon>
        <taxon>Bacillati</taxon>
        <taxon>Bacillota</taxon>
        <taxon>Clostridia</taxon>
        <taxon>Lachnospirales</taxon>
        <taxon>Lachnospiraceae</taxon>
        <taxon>Blautia</taxon>
    </lineage>
</organism>
<dbReference type="PROSITE" id="PS51755">
    <property type="entry name" value="OMPR_PHOB"/>
    <property type="match status" value="1"/>
</dbReference>
<evidence type="ECO:0000313" key="10">
    <source>
        <dbReference type="EMBL" id="AWY97506.1"/>
    </source>
</evidence>
<dbReference type="InterPro" id="IPR011006">
    <property type="entry name" value="CheY-like_superfamily"/>
</dbReference>
<gene>
    <name evidence="10" type="ORF">DQQ01_04370</name>
</gene>
<dbReference type="GO" id="GO:0032993">
    <property type="term" value="C:protein-DNA complex"/>
    <property type="evidence" value="ECO:0007669"/>
    <property type="project" value="TreeGrafter"/>
</dbReference>
<evidence type="ECO:0000259" key="8">
    <source>
        <dbReference type="PROSITE" id="PS50110"/>
    </source>
</evidence>
<evidence type="ECO:0000256" key="3">
    <source>
        <dbReference type="ARBA" id="ARBA00023125"/>
    </source>
</evidence>
<accession>A0A2Z4U8Z5</accession>
<evidence type="ECO:0000256" key="5">
    <source>
        <dbReference type="ARBA" id="ARBA00024867"/>
    </source>
</evidence>
<evidence type="ECO:0000259" key="9">
    <source>
        <dbReference type="PROSITE" id="PS51755"/>
    </source>
</evidence>
<feature type="DNA-binding region" description="OmpR/PhoB-type" evidence="7">
    <location>
        <begin position="125"/>
        <end position="223"/>
    </location>
</feature>
<keyword evidence="6" id="KW-0597">Phosphoprotein</keyword>
<keyword evidence="11" id="KW-1185">Reference proteome</keyword>
<dbReference type="Pfam" id="PF00486">
    <property type="entry name" value="Trans_reg_C"/>
    <property type="match status" value="1"/>
</dbReference>
<keyword evidence="3 7" id="KW-0238">DNA-binding</keyword>
<evidence type="ECO:0000256" key="2">
    <source>
        <dbReference type="ARBA" id="ARBA00023015"/>
    </source>
</evidence>
<feature type="domain" description="Response regulatory" evidence="8">
    <location>
        <begin position="2"/>
        <end position="115"/>
    </location>
</feature>
<dbReference type="InterPro" id="IPR039420">
    <property type="entry name" value="WalR-like"/>
</dbReference>
<dbReference type="OrthoDB" id="9790442at2"/>
<dbReference type="GO" id="GO:0006355">
    <property type="term" value="P:regulation of DNA-templated transcription"/>
    <property type="evidence" value="ECO:0007669"/>
    <property type="project" value="InterPro"/>
</dbReference>
<evidence type="ECO:0000256" key="7">
    <source>
        <dbReference type="PROSITE-ProRule" id="PRU01091"/>
    </source>
</evidence>
<dbReference type="GO" id="GO:0005829">
    <property type="term" value="C:cytosol"/>
    <property type="evidence" value="ECO:0007669"/>
    <property type="project" value="TreeGrafter"/>
</dbReference>
<dbReference type="GO" id="GO:0000156">
    <property type="term" value="F:phosphorelay response regulator activity"/>
    <property type="evidence" value="ECO:0007669"/>
    <property type="project" value="TreeGrafter"/>
</dbReference>